<gene>
    <name evidence="4" type="ORF">HINF_LOCUS28221</name>
    <name evidence="3" type="ORF">HINF_LOCUS34040</name>
</gene>
<dbReference type="EMBL" id="CATOUU010000762">
    <property type="protein sequence ID" value="CAI9946395.1"/>
    <property type="molecule type" value="Genomic_DNA"/>
</dbReference>
<evidence type="ECO:0000313" key="5">
    <source>
        <dbReference type="Proteomes" id="UP001642409"/>
    </source>
</evidence>
<dbReference type="Gene3D" id="1.10.10.60">
    <property type="entry name" value="Homeodomain-like"/>
    <property type="match status" value="1"/>
</dbReference>
<dbReference type="PROSITE" id="PS51294">
    <property type="entry name" value="HTH_MYB"/>
    <property type="match status" value="1"/>
</dbReference>
<evidence type="ECO:0000259" key="1">
    <source>
        <dbReference type="PROSITE" id="PS51293"/>
    </source>
</evidence>
<dbReference type="CDD" id="cd00167">
    <property type="entry name" value="SANT"/>
    <property type="match status" value="1"/>
</dbReference>
<comment type="caution">
    <text evidence="3">The sequence shown here is derived from an EMBL/GenBank/DDBJ whole genome shotgun (WGS) entry which is preliminary data.</text>
</comment>
<accession>A0AA86PU68</accession>
<dbReference type="InterPro" id="IPR017884">
    <property type="entry name" value="SANT_dom"/>
</dbReference>
<dbReference type="SUPFAM" id="SSF46689">
    <property type="entry name" value="Homeodomain-like"/>
    <property type="match status" value="1"/>
</dbReference>
<dbReference type="Proteomes" id="UP001642409">
    <property type="component" value="Unassembled WGS sequence"/>
</dbReference>
<dbReference type="EMBL" id="CAXDID020000089">
    <property type="protein sequence ID" value="CAL6021552.1"/>
    <property type="molecule type" value="Genomic_DNA"/>
</dbReference>
<evidence type="ECO:0000313" key="4">
    <source>
        <dbReference type="EMBL" id="CAL6021552.1"/>
    </source>
</evidence>
<sequence length="116" mass="13496">MSKAKASFARWTQEENELFEKLLGLYQKDFRKIAQHFKSRSYGQIRTHYYNELHKQGGVQQLEESVSQDSTEVAVPQLPETLRVPLFIGLPFVSVLATSAFDPYECESFMFSTYFQ</sequence>
<dbReference type="InterPro" id="IPR001005">
    <property type="entry name" value="SANT/Myb"/>
</dbReference>
<proteinExistence type="predicted"/>
<dbReference type="InterPro" id="IPR017930">
    <property type="entry name" value="Myb_dom"/>
</dbReference>
<dbReference type="InterPro" id="IPR009057">
    <property type="entry name" value="Homeodomain-like_sf"/>
</dbReference>
<dbReference type="PROSITE" id="PS51293">
    <property type="entry name" value="SANT"/>
    <property type="match status" value="1"/>
</dbReference>
<reference evidence="4 5" key="2">
    <citation type="submission" date="2024-07" db="EMBL/GenBank/DDBJ databases">
        <authorList>
            <person name="Akdeniz Z."/>
        </authorList>
    </citation>
    <scope>NUCLEOTIDE SEQUENCE [LARGE SCALE GENOMIC DNA]</scope>
</reference>
<dbReference type="AlphaFoldDB" id="A0AA86PU68"/>
<protein>
    <submittedName>
        <fullName evidence="3">SANT/Myb domain</fullName>
    </submittedName>
    <submittedName>
        <fullName evidence="4">SANT/Myb_domain</fullName>
    </submittedName>
</protein>
<organism evidence="3">
    <name type="scientific">Hexamita inflata</name>
    <dbReference type="NCBI Taxonomy" id="28002"/>
    <lineage>
        <taxon>Eukaryota</taxon>
        <taxon>Metamonada</taxon>
        <taxon>Diplomonadida</taxon>
        <taxon>Hexamitidae</taxon>
        <taxon>Hexamitinae</taxon>
        <taxon>Hexamita</taxon>
    </lineage>
</organism>
<feature type="domain" description="HTH myb-type" evidence="2">
    <location>
        <begin position="1"/>
        <end position="57"/>
    </location>
</feature>
<dbReference type="Pfam" id="PF00249">
    <property type="entry name" value="Myb_DNA-binding"/>
    <property type="match status" value="1"/>
</dbReference>
<reference evidence="3" key="1">
    <citation type="submission" date="2023-06" db="EMBL/GenBank/DDBJ databases">
        <authorList>
            <person name="Kurt Z."/>
        </authorList>
    </citation>
    <scope>NUCLEOTIDE SEQUENCE</scope>
</reference>
<name>A0AA86PU68_9EUKA</name>
<keyword evidence="5" id="KW-1185">Reference proteome</keyword>
<dbReference type="SMART" id="SM00717">
    <property type="entry name" value="SANT"/>
    <property type="match status" value="1"/>
</dbReference>
<evidence type="ECO:0000313" key="3">
    <source>
        <dbReference type="EMBL" id="CAI9946395.1"/>
    </source>
</evidence>
<evidence type="ECO:0000259" key="2">
    <source>
        <dbReference type="PROSITE" id="PS51294"/>
    </source>
</evidence>
<feature type="domain" description="SANT" evidence="1">
    <location>
        <begin position="6"/>
        <end position="51"/>
    </location>
</feature>